<evidence type="ECO:0000313" key="1">
    <source>
        <dbReference type="EMBL" id="MUN35878.1"/>
    </source>
</evidence>
<dbReference type="Pfam" id="PF13830">
    <property type="entry name" value="DUF4192"/>
    <property type="match status" value="1"/>
</dbReference>
<protein>
    <submittedName>
        <fullName evidence="1">DUF4192 family protein</fullName>
    </submittedName>
</protein>
<gene>
    <name evidence="1" type="ORF">GNZ18_04590</name>
</gene>
<proteinExistence type="predicted"/>
<name>A0A7K1KUM0_9ACTN</name>
<reference evidence="1 2" key="1">
    <citation type="submission" date="2019-11" db="EMBL/GenBank/DDBJ databases">
        <authorList>
            <person name="Cao P."/>
        </authorList>
    </citation>
    <scope>NUCLEOTIDE SEQUENCE [LARGE SCALE GENOMIC DNA]</scope>
    <source>
        <strain evidence="1 2">NEAU-AAG5</strain>
    </source>
</reference>
<dbReference type="AlphaFoldDB" id="A0A7K1KUM0"/>
<organism evidence="1 2">
    <name type="scientific">Actinomadura litoris</name>
    <dbReference type="NCBI Taxonomy" id="2678616"/>
    <lineage>
        <taxon>Bacteria</taxon>
        <taxon>Bacillati</taxon>
        <taxon>Actinomycetota</taxon>
        <taxon>Actinomycetes</taxon>
        <taxon>Streptosporangiales</taxon>
        <taxon>Thermomonosporaceae</taxon>
        <taxon>Actinomadura</taxon>
    </lineage>
</organism>
<dbReference type="EMBL" id="WOFH01000002">
    <property type="protein sequence ID" value="MUN35878.1"/>
    <property type="molecule type" value="Genomic_DNA"/>
</dbReference>
<keyword evidence="2" id="KW-1185">Reference proteome</keyword>
<sequence>MKPMVIRSAQDAIVAVPYLLGFHPSASLVVVAFDGPDGTCAVRVDLPSPDPANVSGMLAANGFRRVLLLAYGTPEESTSATAAMHAALVAAGIEVTEAVRVSDGRWWSFTCDGDCCPPEGTPYDIGSSVLAAEATLAGHVALPGRADLADTLRPLTGPARQAMREATIRAERRYLGWARDDTSSFEFQAHLVREGVAVLPALLARARAGTRPSNDEAARLGFLLTELRVRDEGWVRIDEDDPAADIDFWRDIVRRVQPPYAAAPAALLAFAAYAAGNGGLANVALDRALEADPTYSMAVILREVMAAGIPPTRARMRMTPQELAAAYHEDETRQAS</sequence>
<dbReference type="InterPro" id="IPR025447">
    <property type="entry name" value="DUF4192"/>
</dbReference>
<evidence type="ECO:0000313" key="2">
    <source>
        <dbReference type="Proteomes" id="UP000432015"/>
    </source>
</evidence>
<accession>A0A7K1KUM0</accession>
<dbReference type="Proteomes" id="UP000432015">
    <property type="component" value="Unassembled WGS sequence"/>
</dbReference>
<dbReference type="RefSeq" id="WP_156214876.1">
    <property type="nucleotide sequence ID" value="NZ_WOFH01000002.1"/>
</dbReference>
<comment type="caution">
    <text evidence="1">The sequence shown here is derived from an EMBL/GenBank/DDBJ whole genome shotgun (WGS) entry which is preliminary data.</text>
</comment>